<dbReference type="GeneID" id="28725972"/>
<accession>A0A0X8HW51</accession>
<evidence type="ECO:0000313" key="3">
    <source>
        <dbReference type="Proteomes" id="UP000243052"/>
    </source>
</evidence>
<sequence>MGSVAKQFDRTWNLVTFNRDSDGSMESQLFVEVADQANFDDVLSNTSSDESDWPTKPNTADSSGGNDNSEDIMVVSMDDTEDTFLDNSGEEVEDEESTVRKIYNALLEKLQGLSTLQVMFLTSSTTVLVYFLVEQLWMYYGLRNSEFGRTVASLMPMVVPGEPQENTVMFNNVEISVPFERFGTRKFIVDFEKKVAYPISSADDFIPTQLGKQFLSKLMAYQLLFLYRLQYECLPRLAYKYQIFRNHVNDGVVSLGTLLSRSVSAAMEPISINCGCARDFILDFYYSNIYTTWGTLSESYEALVSALSSVSETIYEKLTPTGRVLSQAVGYYHLPDHDMSTWSLLDGWISKKWILVSSQACRYLDKIKLTFSKQ</sequence>
<gene>
    <name evidence="2" type="ORF">AW171_hschr84662</name>
</gene>
<feature type="region of interest" description="Disordered" evidence="1">
    <location>
        <begin position="44"/>
        <end position="70"/>
    </location>
</feature>
<evidence type="ECO:0000313" key="2">
    <source>
        <dbReference type="EMBL" id="AMD22612.1"/>
    </source>
</evidence>
<evidence type="ECO:0000256" key="1">
    <source>
        <dbReference type="SAM" id="MobiDB-lite"/>
    </source>
</evidence>
<reference evidence="2 3" key="1">
    <citation type="submission" date="2016-01" db="EMBL/GenBank/DDBJ databases">
        <title>Genome sequence of the yeast Holleya sinecauda.</title>
        <authorList>
            <person name="Dietrich F.S."/>
        </authorList>
    </citation>
    <scope>NUCLEOTIDE SEQUENCE [LARGE SCALE GENOMIC DNA]</scope>
    <source>
        <strain evidence="2 3">ATCC 58844</strain>
    </source>
</reference>
<keyword evidence="3" id="KW-1185">Reference proteome</keyword>
<dbReference type="AlphaFoldDB" id="A0A0X8HW51"/>
<protein>
    <submittedName>
        <fullName evidence="2">HHL158Cp</fullName>
    </submittedName>
</protein>
<name>A0A0X8HW51_9SACH</name>
<dbReference type="Proteomes" id="UP000243052">
    <property type="component" value="Chromosome viii"/>
</dbReference>
<organism evidence="2 3">
    <name type="scientific">Eremothecium sinecaudum</name>
    <dbReference type="NCBI Taxonomy" id="45286"/>
    <lineage>
        <taxon>Eukaryota</taxon>
        <taxon>Fungi</taxon>
        <taxon>Dikarya</taxon>
        <taxon>Ascomycota</taxon>
        <taxon>Saccharomycotina</taxon>
        <taxon>Saccharomycetes</taxon>
        <taxon>Saccharomycetales</taxon>
        <taxon>Saccharomycetaceae</taxon>
        <taxon>Eremothecium</taxon>
    </lineage>
</organism>
<dbReference type="RefSeq" id="XP_017989608.1">
    <property type="nucleotide sequence ID" value="XM_018134120.1"/>
</dbReference>
<dbReference type="EMBL" id="CP014248">
    <property type="protein sequence ID" value="AMD22612.1"/>
    <property type="molecule type" value="Genomic_DNA"/>
</dbReference>
<dbReference type="OrthoDB" id="4034014at2759"/>
<proteinExistence type="predicted"/>
<feature type="compositionally biased region" description="Polar residues" evidence="1">
    <location>
        <begin position="56"/>
        <end position="67"/>
    </location>
</feature>